<gene>
    <name evidence="1" type="ORF">SS1G_14377</name>
</gene>
<protein>
    <submittedName>
        <fullName evidence="1">Uncharacterized protein</fullName>
    </submittedName>
</protein>
<dbReference type="HOGENOM" id="CLU_2689284_0_0_1"/>
<evidence type="ECO:0000313" key="2">
    <source>
        <dbReference type="Proteomes" id="UP000001312"/>
    </source>
</evidence>
<proteinExistence type="predicted"/>
<dbReference type="InParanoid" id="A7F9U6"/>
<keyword evidence="2" id="KW-1185">Reference proteome</keyword>
<evidence type="ECO:0000313" key="1">
    <source>
        <dbReference type="EMBL" id="EDO00507.1"/>
    </source>
</evidence>
<organism evidence="1 2">
    <name type="scientific">Sclerotinia sclerotiorum (strain ATCC 18683 / 1980 / Ss-1)</name>
    <name type="common">White mold</name>
    <name type="synonym">Whetzelinia sclerotiorum</name>
    <dbReference type="NCBI Taxonomy" id="665079"/>
    <lineage>
        <taxon>Eukaryota</taxon>
        <taxon>Fungi</taxon>
        <taxon>Dikarya</taxon>
        <taxon>Ascomycota</taxon>
        <taxon>Pezizomycotina</taxon>
        <taxon>Leotiomycetes</taxon>
        <taxon>Helotiales</taxon>
        <taxon>Sclerotiniaceae</taxon>
        <taxon>Sclerotinia</taxon>
    </lineage>
</organism>
<dbReference type="RefSeq" id="XP_001584608.1">
    <property type="nucleotide sequence ID" value="XM_001584558.1"/>
</dbReference>
<sequence length="75" mass="8481">MARHQSSSPTPIFETVQTLAKGTERLVYEVILLSIENRMLRRANEVLSKRRCAKKIQLRNGGVLTGQEAEDILSQ</sequence>
<name>A7F9U6_SCLS1</name>
<reference evidence="2" key="1">
    <citation type="journal article" date="2011" name="PLoS Genet.">
        <title>Genomic analysis of the necrotrophic fungal pathogens Sclerotinia sclerotiorum and Botrytis cinerea.</title>
        <authorList>
            <person name="Amselem J."/>
            <person name="Cuomo C.A."/>
            <person name="van Kan J.A."/>
            <person name="Viaud M."/>
            <person name="Benito E.P."/>
            <person name="Couloux A."/>
            <person name="Coutinho P.M."/>
            <person name="de Vries R.P."/>
            <person name="Dyer P.S."/>
            <person name="Fillinger S."/>
            <person name="Fournier E."/>
            <person name="Gout L."/>
            <person name="Hahn M."/>
            <person name="Kohn L."/>
            <person name="Lapalu N."/>
            <person name="Plummer K.M."/>
            <person name="Pradier J.M."/>
            <person name="Quevillon E."/>
            <person name="Sharon A."/>
            <person name="Simon A."/>
            <person name="ten Have A."/>
            <person name="Tudzynski B."/>
            <person name="Tudzynski P."/>
            <person name="Wincker P."/>
            <person name="Andrew M."/>
            <person name="Anthouard V."/>
            <person name="Beever R.E."/>
            <person name="Beffa R."/>
            <person name="Benoit I."/>
            <person name="Bouzid O."/>
            <person name="Brault B."/>
            <person name="Chen Z."/>
            <person name="Choquer M."/>
            <person name="Collemare J."/>
            <person name="Cotton P."/>
            <person name="Danchin E.G."/>
            <person name="Da Silva C."/>
            <person name="Gautier A."/>
            <person name="Giraud C."/>
            <person name="Giraud T."/>
            <person name="Gonzalez C."/>
            <person name="Grossetete S."/>
            <person name="Guldener U."/>
            <person name="Henrissat B."/>
            <person name="Howlett B.J."/>
            <person name="Kodira C."/>
            <person name="Kretschmer M."/>
            <person name="Lappartient A."/>
            <person name="Leroch M."/>
            <person name="Levis C."/>
            <person name="Mauceli E."/>
            <person name="Neuveglise C."/>
            <person name="Oeser B."/>
            <person name="Pearson M."/>
            <person name="Poulain J."/>
            <person name="Poussereau N."/>
            <person name="Quesneville H."/>
            <person name="Rascle C."/>
            <person name="Schumacher J."/>
            <person name="Segurens B."/>
            <person name="Sexton A."/>
            <person name="Silva E."/>
            <person name="Sirven C."/>
            <person name="Soanes D.M."/>
            <person name="Talbot N.J."/>
            <person name="Templeton M."/>
            <person name="Yandava C."/>
            <person name="Yarden O."/>
            <person name="Zeng Q."/>
            <person name="Rollins J.A."/>
            <person name="Lebrun M.H."/>
            <person name="Dickman M."/>
        </authorList>
    </citation>
    <scope>NUCLEOTIDE SEQUENCE [LARGE SCALE GENOMIC DNA]</scope>
    <source>
        <strain evidence="2">ATCC 18683 / 1980 / Ss-1</strain>
    </source>
</reference>
<dbReference type="AlphaFoldDB" id="A7F9U6"/>
<dbReference type="Proteomes" id="UP000001312">
    <property type="component" value="Unassembled WGS sequence"/>
</dbReference>
<dbReference type="GeneID" id="5480719"/>
<accession>A7F9U6</accession>
<dbReference type="EMBL" id="CH476653">
    <property type="protein sequence ID" value="EDO00507.1"/>
    <property type="molecule type" value="Genomic_DNA"/>
</dbReference>
<dbReference type="KEGG" id="ssl:SS1G_14377"/>